<keyword evidence="1 4" id="KW-0238">DNA-binding</keyword>
<evidence type="ECO:0000256" key="6">
    <source>
        <dbReference type="SAM" id="MobiDB-lite"/>
    </source>
</evidence>
<evidence type="ECO:0000313" key="8">
    <source>
        <dbReference type="EMBL" id="CAH3016751.1"/>
    </source>
</evidence>
<evidence type="ECO:0000256" key="5">
    <source>
        <dbReference type="RuleBase" id="RU000682"/>
    </source>
</evidence>
<evidence type="ECO:0000259" key="7">
    <source>
        <dbReference type="PROSITE" id="PS50071"/>
    </source>
</evidence>
<dbReference type="PROSITE" id="PS00027">
    <property type="entry name" value="HOMEOBOX_1"/>
    <property type="match status" value="1"/>
</dbReference>
<dbReference type="InterPro" id="IPR009057">
    <property type="entry name" value="Homeodomain-like_sf"/>
</dbReference>
<evidence type="ECO:0000313" key="9">
    <source>
        <dbReference type="Proteomes" id="UP001159427"/>
    </source>
</evidence>
<evidence type="ECO:0000256" key="1">
    <source>
        <dbReference type="ARBA" id="ARBA00023125"/>
    </source>
</evidence>
<dbReference type="Pfam" id="PF16878">
    <property type="entry name" value="SIX1_SD"/>
    <property type="match status" value="1"/>
</dbReference>
<protein>
    <recommendedName>
        <fullName evidence="7">Homeobox domain-containing protein</fullName>
    </recommendedName>
</protein>
<dbReference type="EMBL" id="CALNXI010000047">
    <property type="protein sequence ID" value="CAH3016751.1"/>
    <property type="molecule type" value="Genomic_DNA"/>
</dbReference>
<dbReference type="Gene3D" id="1.10.10.60">
    <property type="entry name" value="Homeodomain-like"/>
    <property type="match status" value="1"/>
</dbReference>
<dbReference type="PROSITE" id="PS50071">
    <property type="entry name" value="HOMEOBOX_2"/>
    <property type="match status" value="1"/>
</dbReference>
<dbReference type="CDD" id="cd00086">
    <property type="entry name" value="homeodomain"/>
    <property type="match status" value="1"/>
</dbReference>
<feature type="DNA-binding region" description="Homeobox" evidence="4">
    <location>
        <begin position="143"/>
        <end position="193"/>
    </location>
</feature>
<accession>A0ABN8LI22</accession>
<sequence>MESFDNVTPGKVETTNLAFSADQIACVCDALRQSEDIERLARFLWSLPPNDLLNGSESVLKARAFVAFHRGRFREVYSILESHEFDPSSHEMLQNMWYKSHYCEAEKLRGRELGAVDKYRIRRKYPLPRTIWDGEETVYCFKEKSRQLLKQCYEQNRYPTPQEKRLIAKQTGLTLKQVSNWFKNRRQRDRIPSNKSDDTLRKRVDSSMGPDSPRLHGTILGENADENGGESDDDAIAPPLTKTEQELLNNCLYPSASLNPTSENQVHLVCVELPTTVMNGELSENVIVVKKEGF</sequence>
<dbReference type="Pfam" id="PF00046">
    <property type="entry name" value="Homeodomain"/>
    <property type="match status" value="1"/>
</dbReference>
<evidence type="ECO:0000256" key="3">
    <source>
        <dbReference type="ARBA" id="ARBA00023242"/>
    </source>
</evidence>
<reference evidence="8 9" key="1">
    <citation type="submission" date="2022-05" db="EMBL/GenBank/DDBJ databases">
        <authorList>
            <consortium name="Genoscope - CEA"/>
            <person name="William W."/>
        </authorList>
    </citation>
    <scope>NUCLEOTIDE SEQUENCE [LARGE SCALE GENOMIC DNA]</scope>
</reference>
<keyword evidence="3 4" id="KW-0539">Nucleus</keyword>
<dbReference type="Proteomes" id="UP001159427">
    <property type="component" value="Unassembled WGS sequence"/>
</dbReference>
<keyword evidence="2 4" id="KW-0371">Homeobox</keyword>
<dbReference type="InterPro" id="IPR031701">
    <property type="entry name" value="SIX1_SD"/>
</dbReference>
<dbReference type="InterPro" id="IPR017970">
    <property type="entry name" value="Homeobox_CS"/>
</dbReference>
<evidence type="ECO:0000256" key="2">
    <source>
        <dbReference type="ARBA" id="ARBA00023155"/>
    </source>
</evidence>
<feature type="domain" description="Homeobox" evidence="7">
    <location>
        <begin position="141"/>
        <end position="192"/>
    </location>
</feature>
<keyword evidence="9" id="KW-1185">Reference proteome</keyword>
<comment type="subcellular location">
    <subcellularLocation>
        <location evidence="4 5">Nucleus</location>
    </subcellularLocation>
</comment>
<evidence type="ECO:0000256" key="4">
    <source>
        <dbReference type="PROSITE-ProRule" id="PRU00108"/>
    </source>
</evidence>
<dbReference type="InterPro" id="IPR001356">
    <property type="entry name" value="HD"/>
</dbReference>
<comment type="caution">
    <text evidence="8">The sequence shown here is derived from an EMBL/GenBank/DDBJ whole genome shotgun (WGS) entry which is preliminary data.</text>
</comment>
<feature type="compositionally biased region" description="Acidic residues" evidence="6">
    <location>
        <begin position="223"/>
        <end position="235"/>
    </location>
</feature>
<proteinExistence type="predicted"/>
<name>A0ABN8LI22_9CNID</name>
<organism evidence="8 9">
    <name type="scientific">Porites evermanni</name>
    <dbReference type="NCBI Taxonomy" id="104178"/>
    <lineage>
        <taxon>Eukaryota</taxon>
        <taxon>Metazoa</taxon>
        <taxon>Cnidaria</taxon>
        <taxon>Anthozoa</taxon>
        <taxon>Hexacorallia</taxon>
        <taxon>Scleractinia</taxon>
        <taxon>Fungiina</taxon>
        <taxon>Poritidae</taxon>
        <taxon>Porites</taxon>
    </lineage>
</organism>
<feature type="compositionally biased region" description="Basic and acidic residues" evidence="6">
    <location>
        <begin position="189"/>
        <end position="205"/>
    </location>
</feature>
<dbReference type="PANTHER" id="PTHR10390:SF44">
    <property type="entry name" value="SIX HOMEOBOX 4"/>
    <property type="match status" value="1"/>
</dbReference>
<gene>
    <name evidence="8" type="ORF">PEVE_00032295</name>
</gene>
<feature type="region of interest" description="Disordered" evidence="6">
    <location>
        <begin position="186"/>
        <end position="237"/>
    </location>
</feature>
<dbReference type="SMART" id="SM00389">
    <property type="entry name" value="HOX"/>
    <property type="match status" value="1"/>
</dbReference>
<dbReference type="PANTHER" id="PTHR10390">
    <property type="entry name" value="HOMEOBOX PROTEIN SIX"/>
    <property type="match status" value="1"/>
</dbReference>
<dbReference type="SUPFAM" id="SSF46689">
    <property type="entry name" value="Homeodomain-like"/>
    <property type="match status" value="1"/>
</dbReference>